<dbReference type="InterPro" id="IPR007712">
    <property type="entry name" value="RelE/ParE_toxin"/>
</dbReference>
<dbReference type="EMBL" id="MNZO01000016">
    <property type="protein sequence ID" value="OIP87518.1"/>
    <property type="molecule type" value="Genomic_DNA"/>
</dbReference>
<dbReference type="InterPro" id="IPR004386">
    <property type="entry name" value="Toxin_YafQ-like"/>
</dbReference>
<evidence type="ECO:0000256" key="1">
    <source>
        <dbReference type="ARBA" id="ARBA00022649"/>
    </source>
</evidence>
<proteinExistence type="predicted"/>
<reference evidence="2 3" key="1">
    <citation type="journal article" date="2016" name="Environ. Microbiol.">
        <title>Genomic resolution of a cold subsurface aquifer community provides metabolic insights for novel microbes adapted to high CO concentrations.</title>
        <authorList>
            <person name="Probst A.J."/>
            <person name="Castelle C.J."/>
            <person name="Singh A."/>
            <person name="Brown C.T."/>
            <person name="Anantharaman K."/>
            <person name="Sharon I."/>
            <person name="Hug L.A."/>
            <person name="Burstein D."/>
            <person name="Emerson J.B."/>
            <person name="Thomas B.C."/>
            <person name="Banfield J.F."/>
        </authorList>
    </citation>
    <scope>NUCLEOTIDE SEQUENCE [LARGE SCALE GENOMIC DNA]</scope>
    <source>
        <strain evidence="2">CG2_30_35_20</strain>
    </source>
</reference>
<dbReference type="Gene3D" id="3.30.2310.20">
    <property type="entry name" value="RelE-like"/>
    <property type="match status" value="1"/>
</dbReference>
<gene>
    <name evidence="2" type="ORF">AUK05_01145</name>
</gene>
<dbReference type="STRING" id="1805376.AUK05_01145"/>
<evidence type="ECO:0000313" key="3">
    <source>
        <dbReference type="Proteomes" id="UP000182344"/>
    </source>
</evidence>
<sequence>MIKVRFATKFKKQHKKVDNKIQKAFDLRLAMFLENPDNPVLNNHALIGEYKGCRSININGDWRAIYSQYSDDEIVFEVIGTHSQLYKKR</sequence>
<comment type="caution">
    <text evidence="2">The sequence shown here is derived from an EMBL/GenBank/DDBJ whole genome shotgun (WGS) entry which is preliminary data.</text>
</comment>
<protein>
    <recommendedName>
        <fullName evidence="4">Addiction module toxin RelE</fullName>
    </recommendedName>
</protein>
<dbReference type="InterPro" id="IPR035093">
    <property type="entry name" value="RelE/ParE_toxin_dom_sf"/>
</dbReference>
<dbReference type="NCBIfam" id="TIGR02385">
    <property type="entry name" value="RelE_StbE"/>
    <property type="match status" value="1"/>
</dbReference>
<dbReference type="Proteomes" id="UP000182344">
    <property type="component" value="Unassembled WGS sequence"/>
</dbReference>
<dbReference type="AlphaFoldDB" id="A0A1J5I531"/>
<evidence type="ECO:0000313" key="2">
    <source>
        <dbReference type="EMBL" id="OIP87518.1"/>
    </source>
</evidence>
<dbReference type="SUPFAM" id="SSF143011">
    <property type="entry name" value="RelE-like"/>
    <property type="match status" value="1"/>
</dbReference>
<evidence type="ECO:0008006" key="4">
    <source>
        <dbReference type="Google" id="ProtNLM"/>
    </source>
</evidence>
<accession>A0A1J5I531</accession>
<dbReference type="Pfam" id="PF15738">
    <property type="entry name" value="YafQ_toxin"/>
    <property type="match status" value="1"/>
</dbReference>
<name>A0A1J5I531_9BACT</name>
<keyword evidence="1" id="KW-1277">Toxin-antitoxin system</keyword>
<organism evidence="2 3">
    <name type="scientific">Candidatus Shapirobacteria bacterium CG2_30_35_20</name>
    <dbReference type="NCBI Taxonomy" id="1805376"/>
    <lineage>
        <taxon>Bacteria</taxon>
        <taxon>Candidatus Shapironibacteriota</taxon>
    </lineage>
</organism>